<dbReference type="HAMAP" id="MF_00385">
    <property type="entry name" value="Ribosomal_bS16"/>
    <property type="match status" value="1"/>
</dbReference>
<evidence type="ECO:0000256" key="2">
    <source>
        <dbReference type="ARBA" id="ARBA00023274"/>
    </source>
</evidence>
<accession>A0A1G1WFB3</accession>
<dbReference type="InterPro" id="IPR023803">
    <property type="entry name" value="Ribosomal_bS16_dom_sf"/>
</dbReference>
<keyword evidence="1 3" id="KW-0689">Ribosomal protein</keyword>
<name>A0A1G1WFB3_9BACT</name>
<comment type="similarity">
    <text evidence="3">Belongs to the bacterial ribosomal protein bS16 family.</text>
</comment>
<dbReference type="EMBL" id="MHCT01000008">
    <property type="protein sequence ID" value="OGY26386.1"/>
    <property type="molecule type" value="Genomic_DNA"/>
</dbReference>
<proteinExistence type="inferred from homology"/>
<dbReference type="PANTHER" id="PTHR12919:SF20">
    <property type="entry name" value="SMALL RIBOSOMAL SUBUNIT PROTEIN BS16M"/>
    <property type="match status" value="1"/>
</dbReference>
<dbReference type="Proteomes" id="UP000177588">
    <property type="component" value="Unassembled WGS sequence"/>
</dbReference>
<dbReference type="Gene3D" id="3.30.1320.10">
    <property type="match status" value="1"/>
</dbReference>
<sequence length="80" mass="9313">MVKLRLLRIGAKKQPKFRIVVADERGKRDGRFIEIVGHYDPNSEPAIIQLDKDRYSYWLSVGAQPTKSVTDLAKRYERSH</sequence>
<dbReference type="GO" id="GO:0015935">
    <property type="term" value="C:small ribosomal subunit"/>
    <property type="evidence" value="ECO:0007669"/>
    <property type="project" value="TreeGrafter"/>
</dbReference>
<dbReference type="GO" id="GO:0005737">
    <property type="term" value="C:cytoplasm"/>
    <property type="evidence" value="ECO:0007669"/>
    <property type="project" value="UniProtKB-ARBA"/>
</dbReference>
<dbReference type="SUPFAM" id="SSF54565">
    <property type="entry name" value="Ribosomal protein S16"/>
    <property type="match status" value="1"/>
</dbReference>
<evidence type="ECO:0000313" key="4">
    <source>
        <dbReference type="EMBL" id="OGY26386.1"/>
    </source>
</evidence>
<dbReference type="AlphaFoldDB" id="A0A1G1WFB3"/>
<evidence type="ECO:0000256" key="3">
    <source>
        <dbReference type="HAMAP-Rule" id="MF_00385"/>
    </source>
</evidence>
<comment type="caution">
    <text evidence="4">The sequence shown here is derived from an EMBL/GenBank/DDBJ whole genome shotgun (WGS) entry which is preliminary data.</text>
</comment>
<protein>
    <recommendedName>
        <fullName evidence="3">Small ribosomal subunit protein bS16</fullName>
    </recommendedName>
</protein>
<dbReference type="NCBIfam" id="TIGR00002">
    <property type="entry name" value="S16"/>
    <property type="match status" value="1"/>
</dbReference>
<evidence type="ECO:0000313" key="5">
    <source>
        <dbReference type="Proteomes" id="UP000177588"/>
    </source>
</evidence>
<reference evidence="4 5" key="1">
    <citation type="journal article" date="2016" name="Nat. Commun.">
        <title>Thousands of microbial genomes shed light on interconnected biogeochemical processes in an aquifer system.</title>
        <authorList>
            <person name="Anantharaman K."/>
            <person name="Brown C.T."/>
            <person name="Hug L.A."/>
            <person name="Sharon I."/>
            <person name="Castelle C.J."/>
            <person name="Probst A.J."/>
            <person name="Thomas B.C."/>
            <person name="Singh A."/>
            <person name="Wilkins M.J."/>
            <person name="Karaoz U."/>
            <person name="Brodie E.L."/>
            <person name="Williams K.H."/>
            <person name="Hubbard S.S."/>
            <person name="Banfield J.F."/>
        </authorList>
    </citation>
    <scope>NUCLEOTIDE SEQUENCE [LARGE SCALE GENOMIC DNA]</scope>
</reference>
<evidence type="ECO:0000256" key="1">
    <source>
        <dbReference type="ARBA" id="ARBA00022980"/>
    </source>
</evidence>
<keyword evidence="2 3" id="KW-0687">Ribonucleoprotein</keyword>
<gene>
    <name evidence="3" type="primary">rpsP</name>
    <name evidence="4" type="ORF">A2Z24_01220</name>
</gene>
<dbReference type="PANTHER" id="PTHR12919">
    <property type="entry name" value="30S RIBOSOMAL PROTEIN S16"/>
    <property type="match status" value="1"/>
</dbReference>
<organism evidence="4 5">
    <name type="scientific">Candidatus Woykebacteria bacterium RBG_16_44_10</name>
    <dbReference type="NCBI Taxonomy" id="1802597"/>
    <lineage>
        <taxon>Bacteria</taxon>
        <taxon>Candidatus Woykeibacteriota</taxon>
    </lineage>
</organism>
<dbReference type="STRING" id="1802597.A2Z24_01220"/>
<dbReference type="GO" id="GO:0003735">
    <property type="term" value="F:structural constituent of ribosome"/>
    <property type="evidence" value="ECO:0007669"/>
    <property type="project" value="InterPro"/>
</dbReference>
<dbReference type="InterPro" id="IPR000307">
    <property type="entry name" value="Ribosomal_bS16"/>
</dbReference>
<dbReference type="Pfam" id="PF00886">
    <property type="entry name" value="Ribosomal_S16"/>
    <property type="match status" value="1"/>
</dbReference>
<dbReference type="GO" id="GO:0006412">
    <property type="term" value="P:translation"/>
    <property type="evidence" value="ECO:0007669"/>
    <property type="project" value="UniProtKB-UniRule"/>
</dbReference>